<dbReference type="InterPro" id="IPR032093">
    <property type="entry name" value="PhoD_N"/>
</dbReference>
<gene>
    <name evidence="2" type="ORF">MEBOL_003529</name>
</gene>
<dbReference type="PANTHER" id="PTHR43606:SF2">
    <property type="entry name" value="ALKALINE PHOSPHATASE FAMILY PROTEIN (AFU_ORTHOLOGUE AFUA_5G03860)"/>
    <property type="match status" value="1"/>
</dbReference>
<sequence>MSGFPSPRSSLPCLAARASGPWPVARRVKDGQAYFPQAVASGEPGAHDVVLWTRAVDPRHPGARLSLSLQVARDARFEHRVLESSGLSTSCAHDHTLKVRVTNLEPCTRYHYRFLVEKDGQCLGSVTGRTRTGPESLQERPLHFVVAHYQDFLRGGRLLAHGEDPDFILFMADSLHDAGGRPLAPSAAPSVSRSRDLCRAWRALPGPRRWHTDYPVLVMWDDTRPARWQATRRALCDYLPVDMPAEPLGEGPRTRSPVADAA</sequence>
<dbReference type="Gene3D" id="2.60.40.380">
    <property type="entry name" value="Purple acid phosphatase-like, N-terminal"/>
    <property type="match status" value="1"/>
</dbReference>
<dbReference type="EMBL" id="CP022163">
    <property type="protein sequence ID" value="ATB30074.1"/>
    <property type="molecule type" value="Genomic_DNA"/>
</dbReference>
<evidence type="ECO:0000259" key="1">
    <source>
        <dbReference type="Pfam" id="PF16655"/>
    </source>
</evidence>
<dbReference type="Proteomes" id="UP000217289">
    <property type="component" value="Chromosome"/>
</dbReference>
<organism evidence="2 3">
    <name type="scientific">Melittangium boletus DSM 14713</name>
    <dbReference type="NCBI Taxonomy" id="1294270"/>
    <lineage>
        <taxon>Bacteria</taxon>
        <taxon>Pseudomonadati</taxon>
        <taxon>Myxococcota</taxon>
        <taxon>Myxococcia</taxon>
        <taxon>Myxococcales</taxon>
        <taxon>Cystobacterineae</taxon>
        <taxon>Archangiaceae</taxon>
        <taxon>Melittangium</taxon>
    </lineage>
</organism>
<protein>
    <submittedName>
        <fullName evidence="2">Alkaline phosphatase</fullName>
    </submittedName>
</protein>
<reference evidence="2 3" key="1">
    <citation type="submission" date="2017-06" db="EMBL/GenBank/DDBJ databases">
        <authorList>
            <person name="Kim H.J."/>
            <person name="Triplett B.A."/>
        </authorList>
    </citation>
    <scope>NUCLEOTIDE SEQUENCE [LARGE SCALE GENOMIC DNA]</scope>
    <source>
        <strain evidence="2 3">DSM 14713</strain>
    </source>
</reference>
<keyword evidence="3" id="KW-1185">Reference proteome</keyword>
<dbReference type="PANTHER" id="PTHR43606">
    <property type="entry name" value="PHOSPHATASE, PUTATIVE (AFU_ORTHOLOGUE AFUA_6G08710)-RELATED"/>
    <property type="match status" value="1"/>
</dbReference>
<accession>A0A250IDZ1</accession>
<evidence type="ECO:0000313" key="3">
    <source>
        <dbReference type="Proteomes" id="UP000217289"/>
    </source>
</evidence>
<dbReference type="Pfam" id="PF16655">
    <property type="entry name" value="PhoD_N"/>
    <property type="match status" value="1"/>
</dbReference>
<dbReference type="AlphaFoldDB" id="A0A250IDZ1"/>
<name>A0A250IDZ1_9BACT</name>
<evidence type="ECO:0000313" key="2">
    <source>
        <dbReference type="EMBL" id="ATB30074.1"/>
    </source>
</evidence>
<dbReference type="InterPro" id="IPR052900">
    <property type="entry name" value="Phospholipid_Metab_Enz"/>
</dbReference>
<dbReference type="KEGG" id="mbd:MEBOL_003529"/>
<proteinExistence type="predicted"/>
<feature type="domain" description="Phospholipase D N-terminal" evidence="1">
    <location>
        <begin position="38"/>
        <end position="132"/>
    </location>
</feature>